<evidence type="ECO:0000256" key="2">
    <source>
        <dbReference type="ARBA" id="ARBA00005619"/>
    </source>
</evidence>
<evidence type="ECO:0000256" key="1">
    <source>
        <dbReference type="ARBA" id="ARBA00004389"/>
    </source>
</evidence>
<keyword evidence="7 13" id="KW-1133">Transmembrane helix</keyword>
<comment type="similarity">
    <text evidence="2">Belongs to the SRP receptor beta subunit family.</text>
</comment>
<feature type="binding site" evidence="11">
    <location>
        <position position="119"/>
    </location>
    <ligand>
        <name>GTP</name>
        <dbReference type="ChEBI" id="CHEBI:37565"/>
    </ligand>
</feature>
<evidence type="ECO:0000256" key="8">
    <source>
        <dbReference type="ARBA" id="ARBA00023134"/>
    </source>
</evidence>
<feature type="binding site" evidence="11">
    <location>
        <begin position="73"/>
        <end position="80"/>
    </location>
    <ligand>
        <name>GTP</name>
        <dbReference type="ChEBI" id="CHEBI:37565"/>
    </ligand>
</feature>
<dbReference type="GO" id="GO:0006886">
    <property type="term" value="P:intracellular protein transport"/>
    <property type="evidence" value="ECO:0007669"/>
    <property type="project" value="TreeGrafter"/>
</dbReference>
<dbReference type="PRINTS" id="PR00328">
    <property type="entry name" value="SAR1GTPBP"/>
</dbReference>
<feature type="binding site" evidence="12">
    <location>
        <position position="97"/>
    </location>
    <ligand>
        <name>Mg(2+)</name>
        <dbReference type="ChEBI" id="CHEBI:18420"/>
    </ligand>
</feature>
<evidence type="ECO:0000256" key="4">
    <source>
        <dbReference type="ARBA" id="ARBA00022692"/>
    </source>
</evidence>
<dbReference type="AlphaFoldDB" id="A0A0T6ASN7"/>
<keyword evidence="15" id="KW-1185">Reference proteome</keyword>
<feature type="transmembrane region" description="Helical" evidence="13">
    <location>
        <begin position="40"/>
        <end position="59"/>
    </location>
</feature>
<evidence type="ECO:0000256" key="5">
    <source>
        <dbReference type="ARBA" id="ARBA00022741"/>
    </source>
</evidence>
<dbReference type="InterPro" id="IPR027417">
    <property type="entry name" value="P-loop_NTPase"/>
</dbReference>
<evidence type="ECO:0000256" key="10">
    <source>
        <dbReference type="ARBA" id="ARBA00023170"/>
    </source>
</evidence>
<dbReference type="InterPro" id="IPR024156">
    <property type="entry name" value="Small_GTPase_ARF"/>
</dbReference>
<dbReference type="GO" id="GO:0005794">
    <property type="term" value="C:Golgi apparatus"/>
    <property type="evidence" value="ECO:0007669"/>
    <property type="project" value="TreeGrafter"/>
</dbReference>
<protein>
    <recommendedName>
        <fullName evidence="3">Signal recognition particle receptor subunit beta</fullName>
    </recommendedName>
</protein>
<evidence type="ECO:0000313" key="14">
    <source>
        <dbReference type="EMBL" id="KRT78147.1"/>
    </source>
</evidence>
<evidence type="ECO:0000256" key="12">
    <source>
        <dbReference type="PIRSR" id="PIRSR606689-2"/>
    </source>
</evidence>
<dbReference type="PANTHER" id="PTHR45909">
    <property type="entry name" value="ADP-RIBOSYLATION FACTOR-RELATED PROTEIN 1"/>
    <property type="match status" value="1"/>
</dbReference>
<keyword evidence="6" id="KW-0256">Endoplasmic reticulum</keyword>
<evidence type="ECO:0000256" key="9">
    <source>
        <dbReference type="ARBA" id="ARBA00023136"/>
    </source>
</evidence>
<name>A0A0T6ASN7_9SCAR</name>
<keyword evidence="12" id="KW-0460">Magnesium</keyword>
<dbReference type="Pfam" id="PF09439">
    <property type="entry name" value="SRPRB"/>
    <property type="match status" value="1"/>
</dbReference>
<keyword evidence="10" id="KW-0675">Receptor</keyword>
<keyword evidence="9 13" id="KW-0472">Membrane</keyword>
<evidence type="ECO:0000313" key="15">
    <source>
        <dbReference type="Proteomes" id="UP000051574"/>
    </source>
</evidence>
<feature type="binding site" evidence="12">
    <location>
        <position position="80"/>
    </location>
    <ligand>
        <name>Mg(2+)</name>
        <dbReference type="ChEBI" id="CHEBI:18420"/>
    </ligand>
</feature>
<keyword evidence="8 11" id="KW-0342">GTP-binding</keyword>
<accession>A0A0T6ASN7</accession>
<dbReference type="Gene3D" id="3.40.50.300">
    <property type="entry name" value="P-loop containing nucleotide triphosphate hydrolases"/>
    <property type="match status" value="1"/>
</dbReference>
<dbReference type="EMBL" id="LJIG01022902">
    <property type="protein sequence ID" value="KRT78147.1"/>
    <property type="molecule type" value="Genomic_DNA"/>
</dbReference>
<dbReference type="GO" id="GO:0034067">
    <property type="term" value="P:protein localization to Golgi apparatus"/>
    <property type="evidence" value="ECO:0007669"/>
    <property type="project" value="TreeGrafter"/>
</dbReference>
<keyword evidence="5 11" id="KW-0547">Nucleotide-binding</keyword>
<evidence type="ECO:0000256" key="13">
    <source>
        <dbReference type="SAM" id="Phobius"/>
    </source>
</evidence>
<dbReference type="GO" id="GO:0046872">
    <property type="term" value="F:metal ion binding"/>
    <property type="evidence" value="ECO:0007669"/>
    <property type="project" value="UniProtKB-KW"/>
</dbReference>
<keyword evidence="4 13" id="KW-0812">Transmembrane</keyword>
<dbReference type="PANTHER" id="PTHR45909:SF1">
    <property type="entry name" value="ADP-RIBOSYLATION FACTOR-RELATED PROTEIN 1"/>
    <property type="match status" value="1"/>
</dbReference>
<evidence type="ECO:0000256" key="11">
    <source>
        <dbReference type="PIRSR" id="PIRSR606689-1"/>
    </source>
</evidence>
<dbReference type="GO" id="GO:0003924">
    <property type="term" value="F:GTPase activity"/>
    <property type="evidence" value="ECO:0007669"/>
    <property type="project" value="InterPro"/>
</dbReference>
<comment type="subcellular location">
    <subcellularLocation>
        <location evidence="1">Endoplasmic reticulum membrane</location>
        <topology evidence="1">Single-pass membrane protein</topology>
    </subcellularLocation>
</comment>
<dbReference type="GO" id="GO:0005525">
    <property type="term" value="F:GTP binding"/>
    <property type="evidence" value="ECO:0007669"/>
    <property type="project" value="UniProtKB-KW"/>
</dbReference>
<feature type="binding site" evidence="11">
    <location>
        <begin position="179"/>
        <end position="182"/>
    </location>
    <ligand>
        <name>GTP</name>
        <dbReference type="ChEBI" id="CHEBI:37565"/>
    </ligand>
</feature>
<evidence type="ECO:0000256" key="6">
    <source>
        <dbReference type="ARBA" id="ARBA00022824"/>
    </source>
</evidence>
<comment type="caution">
    <text evidence="14">The sequence shown here is derived from an EMBL/GenBank/DDBJ whole genome shotgun (WGS) entry which is preliminary data.</text>
</comment>
<evidence type="ECO:0000256" key="7">
    <source>
        <dbReference type="ARBA" id="ARBA00022989"/>
    </source>
</evidence>
<dbReference type="GO" id="GO:0043001">
    <property type="term" value="P:Golgi to plasma membrane protein transport"/>
    <property type="evidence" value="ECO:0007669"/>
    <property type="project" value="TreeGrafter"/>
</dbReference>
<dbReference type="InterPro" id="IPR006689">
    <property type="entry name" value="Small_GTPase_ARF/SAR"/>
</dbReference>
<dbReference type="InterPro" id="IPR019009">
    <property type="entry name" value="SRP_receptor_beta_su"/>
</dbReference>
<dbReference type="OrthoDB" id="41266at2759"/>
<organism evidence="14 15">
    <name type="scientific">Oryctes borbonicus</name>
    <dbReference type="NCBI Taxonomy" id="1629725"/>
    <lineage>
        <taxon>Eukaryota</taxon>
        <taxon>Metazoa</taxon>
        <taxon>Ecdysozoa</taxon>
        <taxon>Arthropoda</taxon>
        <taxon>Hexapoda</taxon>
        <taxon>Insecta</taxon>
        <taxon>Pterygota</taxon>
        <taxon>Neoptera</taxon>
        <taxon>Endopterygota</taxon>
        <taxon>Coleoptera</taxon>
        <taxon>Polyphaga</taxon>
        <taxon>Scarabaeiformia</taxon>
        <taxon>Scarabaeidae</taxon>
        <taxon>Dynastinae</taxon>
        <taxon>Oryctes</taxon>
    </lineage>
</organism>
<keyword evidence="12" id="KW-0479">Metal-binding</keyword>
<sequence>MVPIIEVHIKKIGAYAANFVLRTTNMDKETLTEDTYGDFIKVYIAVVVIFITLVLFLIYRSRRTSRRCILLTGLCNSGKTVLYARLVHGRSIETFTSMKENAGEYVINGSSLKIIDIPGHERVRDKFFDKYKVEAKAIVYVVDSTLIQEEICDIAEYLYNILSCPDIRNNNINILILCNKQDIPSSKNCDDVKSLLEKEM</sequence>
<reference evidence="14 15" key="1">
    <citation type="submission" date="2015-09" db="EMBL/GenBank/DDBJ databases">
        <title>Draft genome of the scarab beetle Oryctes borbonicus.</title>
        <authorList>
            <person name="Meyer J.M."/>
            <person name="Markov G.V."/>
            <person name="Baskaran P."/>
            <person name="Herrmann M."/>
            <person name="Sommer R.J."/>
            <person name="Roedelsperger C."/>
        </authorList>
    </citation>
    <scope>NUCLEOTIDE SEQUENCE [LARGE SCALE GENOMIC DNA]</scope>
    <source>
        <strain evidence="14">OB123</strain>
        <tissue evidence="14">Whole animal</tissue>
    </source>
</reference>
<dbReference type="SUPFAM" id="SSF52540">
    <property type="entry name" value="P-loop containing nucleoside triphosphate hydrolases"/>
    <property type="match status" value="1"/>
</dbReference>
<dbReference type="GO" id="GO:0005789">
    <property type="term" value="C:endoplasmic reticulum membrane"/>
    <property type="evidence" value="ECO:0007669"/>
    <property type="project" value="UniProtKB-SubCell"/>
</dbReference>
<dbReference type="Proteomes" id="UP000051574">
    <property type="component" value="Unassembled WGS sequence"/>
</dbReference>
<proteinExistence type="inferred from homology"/>
<gene>
    <name evidence="14" type="ORF">AMK59_8098</name>
</gene>
<evidence type="ECO:0000256" key="3">
    <source>
        <dbReference type="ARBA" id="ARBA00020256"/>
    </source>
</evidence>